<reference evidence="3" key="1">
    <citation type="submission" date="2021-02" db="EMBL/GenBank/DDBJ databases">
        <authorList>
            <person name="Nowell W R."/>
        </authorList>
    </citation>
    <scope>NUCLEOTIDE SEQUENCE</scope>
</reference>
<dbReference type="InterPro" id="IPR019025">
    <property type="entry name" value="Cordon-bleu_ubiquitin_domain"/>
</dbReference>
<protein>
    <recommendedName>
        <fullName evidence="2">Cordon-bleu ubiquitin-like domain-containing protein</fullName>
    </recommendedName>
</protein>
<evidence type="ECO:0000313" key="3">
    <source>
        <dbReference type="EMBL" id="CAF0962471.1"/>
    </source>
</evidence>
<feature type="domain" description="Cordon-bleu ubiquitin-like" evidence="2">
    <location>
        <begin position="132"/>
        <end position="205"/>
    </location>
</feature>
<feature type="compositionally biased region" description="Polar residues" evidence="1">
    <location>
        <begin position="970"/>
        <end position="981"/>
    </location>
</feature>
<feature type="region of interest" description="Disordered" evidence="1">
    <location>
        <begin position="231"/>
        <end position="250"/>
    </location>
</feature>
<dbReference type="GO" id="GO:0003785">
    <property type="term" value="F:actin monomer binding"/>
    <property type="evidence" value="ECO:0007669"/>
    <property type="project" value="InterPro"/>
</dbReference>
<dbReference type="Proteomes" id="UP000663829">
    <property type="component" value="Unassembled WGS sequence"/>
</dbReference>
<proteinExistence type="predicted"/>
<feature type="compositionally biased region" description="Polar residues" evidence="1">
    <location>
        <begin position="231"/>
        <end position="244"/>
    </location>
</feature>
<evidence type="ECO:0000313" key="7">
    <source>
        <dbReference type="Proteomes" id="UP000663829"/>
    </source>
</evidence>
<dbReference type="Pfam" id="PF09469">
    <property type="entry name" value="Cobl"/>
    <property type="match status" value="1"/>
</dbReference>
<dbReference type="Proteomes" id="UP000677228">
    <property type="component" value="Unassembled WGS sequence"/>
</dbReference>
<dbReference type="EMBL" id="CAJNOK010005220">
    <property type="protein sequence ID" value="CAF0964954.1"/>
    <property type="molecule type" value="Genomic_DNA"/>
</dbReference>
<feature type="region of interest" description="Disordered" evidence="1">
    <location>
        <begin position="256"/>
        <end position="338"/>
    </location>
</feature>
<feature type="region of interest" description="Disordered" evidence="1">
    <location>
        <begin position="920"/>
        <end position="981"/>
    </location>
</feature>
<evidence type="ECO:0000313" key="4">
    <source>
        <dbReference type="EMBL" id="CAF0964954.1"/>
    </source>
</evidence>
<name>A0A814E4L1_9BILA</name>
<feature type="compositionally biased region" description="Polar residues" evidence="1">
    <location>
        <begin position="263"/>
        <end position="295"/>
    </location>
</feature>
<dbReference type="EMBL" id="CAJNOQ010002513">
    <property type="protein sequence ID" value="CAF0962471.1"/>
    <property type="molecule type" value="Genomic_DNA"/>
</dbReference>
<dbReference type="Gene3D" id="3.10.20.90">
    <property type="entry name" value="Phosphatidylinositol 3-kinase Catalytic Subunit, Chain A, domain 1"/>
    <property type="match status" value="1"/>
</dbReference>
<accession>A0A814E4L1</accession>
<dbReference type="Proteomes" id="UP000681722">
    <property type="component" value="Unassembled WGS sequence"/>
</dbReference>
<dbReference type="AlphaFoldDB" id="A0A814E4L1"/>
<feature type="compositionally biased region" description="Polar residues" evidence="1">
    <location>
        <begin position="926"/>
        <end position="961"/>
    </location>
</feature>
<feature type="region of interest" description="Disordered" evidence="1">
    <location>
        <begin position="621"/>
        <end position="671"/>
    </location>
</feature>
<keyword evidence="7" id="KW-1185">Reference proteome</keyword>
<feature type="compositionally biased region" description="Polar residues" evidence="1">
    <location>
        <begin position="393"/>
        <end position="447"/>
    </location>
</feature>
<evidence type="ECO:0000313" key="6">
    <source>
        <dbReference type="EMBL" id="CAF3736937.1"/>
    </source>
</evidence>
<dbReference type="PANTHER" id="PTHR21557">
    <property type="entry name" value="CORDON-BLEU"/>
    <property type="match status" value="1"/>
</dbReference>
<sequence>MPILETSSHQHHHPPTSYTNNRHSYTHHGVVDIPDPTGKMQLTLILPNGVPSTLNVDANTPMMDLLIQAASNHKLNPSGYSLVVLDSNNHVIQFKPSQTVAQIGTSTISLLPKEREVSKDSKTTSKKNQPFEITVRLQVNLPDQQKILLRVDPTLPLYELKEQICKQKHYSDTTKYTLRLPSKLQEPLLLGLSLAEYKTNELTLVHIKHDERTGNGGENQLQSFDRLYRTRSGSQPRNETQNINPDDAVHTTTVKERDVSGVVSRTLSTPINTVQQSSTSTVPMRSSHPVTSHTTLHAYWNDPNFDAQSQSSTTSSTTKKRRAPRAPGSSVPSPQLQQHSYNNNQQMIYVQPSPVGVPVYQPQYVYQHHYVQEQVSPEQRYILAHRSQESLDDNNNLTDTSEQNDGTQRPSSATQHRLASPPENGTTIATQTGLPPPASSVNNMESSTVDNISLSEEFRSTIEIGQQAFDEDEKLKKTKVPDHQKQKIELTIVDGAKLLNFLTQQQSGTPLTTAETRLIMTDASTLDREQLYSKVQKTQQQNESTYSMVNVQDALMSPRKEEEPEKNTKPIGDALSPVTTTETLESTNYTAVDCIQPTAQNVNQAVTDVHAIADNQQSPPAITSSLQQQQQSVSPSILQKQQSSVIPQQQQQKRGKEVKSPKASKKSQTVDGLVKIMNDHHKRADEYRALPETQSLLKEKISPPPPANTLSSLNEENGGDEKFYFRVAKSRHGRFETDNRGFVNPSVAVIDPAPGQQQATIDNNKVHDYANRTQLPRDIHHQQNHPPAHYSAIESQQQPIQQRPPTKGKAAYEILKKYEKEDQEEQQKQEPIDTEYLKTKIDRTSPPVLTTADKTIIAEKDKSPTPIQLEVTERTTHIKVTVESDRKQLITRASPGPIGPPPLAPKPFGKTITEYRTVRRIGNGSGQQSTNQCTEISTTVQTKNSNTPESGTSTNSSQETLMDSIRKFGGSQNLGKKSQTK</sequence>
<comment type="caution">
    <text evidence="3">The sequence shown here is derived from an EMBL/GenBank/DDBJ whole genome shotgun (WGS) entry which is preliminary data.</text>
</comment>
<dbReference type="EMBL" id="CAJOBA010005225">
    <property type="protein sequence ID" value="CAF3736937.1"/>
    <property type="molecule type" value="Genomic_DNA"/>
</dbReference>
<feature type="region of interest" description="Disordered" evidence="1">
    <location>
        <begin position="1"/>
        <end position="25"/>
    </location>
</feature>
<organism evidence="3 7">
    <name type="scientific">Didymodactylos carnosus</name>
    <dbReference type="NCBI Taxonomy" id="1234261"/>
    <lineage>
        <taxon>Eukaryota</taxon>
        <taxon>Metazoa</taxon>
        <taxon>Spiralia</taxon>
        <taxon>Gnathifera</taxon>
        <taxon>Rotifera</taxon>
        <taxon>Eurotatoria</taxon>
        <taxon>Bdelloidea</taxon>
        <taxon>Philodinida</taxon>
        <taxon>Philodinidae</taxon>
        <taxon>Didymodactylos</taxon>
    </lineage>
</organism>
<evidence type="ECO:0000313" key="5">
    <source>
        <dbReference type="EMBL" id="CAF3736871.1"/>
    </source>
</evidence>
<dbReference type="OrthoDB" id="8882621at2759"/>
<dbReference type="InterPro" id="IPR039895">
    <property type="entry name" value="COBL-like"/>
</dbReference>
<feature type="region of interest" description="Disordered" evidence="1">
    <location>
        <begin position="698"/>
        <end position="717"/>
    </location>
</feature>
<dbReference type="EMBL" id="CAJOBC010002513">
    <property type="protein sequence ID" value="CAF3736871.1"/>
    <property type="molecule type" value="Genomic_DNA"/>
</dbReference>
<dbReference type="PANTHER" id="PTHR21557:SF2">
    <property type="entry name" value="CORDON-BLEU PROTEIN-LIKE 1"/>
    <property type="match status" value="1"/>
</dbReference>
<feature type="compositionally biased region" description="Low complexity" evidence="1">
    <location>
        <begin position="308"/>
        <end position="317"/>
    </location>
</feature>
<feature type="compositionally biased region" description="Low complexity" evidence="1">
    <location>
        <begin position="624"/>
        <end position="652"/>
    </location>
</feature>
<dbReference type="Proteomes" id="UP000682733">
    <property type="component" value="Unassembled WGS sequence"/>
</dbReference>
<evidence type="ECO:0000256" key="1">
    <source>
        <dbReference type="SAM" id="MobiDB-lite"/>
    </source>
</evidence>
<evidence type="ECO:0000259" key="2">
    <source>
        <dbReference type="Pfam" id="PF09469"/>
    </source>
</evidence>
<feature type="region of interest" description="Disordered" evidence="1">
    <location>
        <begin position="388"/>
        <end position="447"/>
    </location>
</feature>
<gene>
    <name evidence="3" type="ORF">GPM918_LOCUS11827</name>
    <name evidence="4" type="ORF">OVA965_LOCUS12801</name>
    <name evidence="5" type="ORF">SRO942_LOCUS11828</name>
    <name evidence="6" type="ORF">TMI583_LOCUS12804</name>
</gene>